<keyword evidence="2" id="KW-1185">Reference proteome</keyword>
<dbReference type="EMBL" id="QGMI01000006">
    <property type="protein sequence ID" value="TVY49742.1"/>
    <property type="molecule type" value="Genomic_DNA"/>
</dbReference>
<comment type="caution">
    <text evidence="1">The sequence shown here is derived from an EMBL/GenBank/DDBJ whole genome shotgun (WGS) entry which is preliminary data.</text>
</comment>
<protein>
    <submittedName>
        <fullName evidence="1">Uncharacterized protein</fullName>
    </submittedName>
</protein>
<dbReference type="OrthoDB" id="1924699at2759"/>
<organism evidence="1 2">
    <name type="scientific">Lachnellula occidentalis</name>
    <dbReference type="NCBI Taxonomy" id="215460"/>
    <lineage>
        <taxon>Eukaryota</taxon>
        <taxon>Fungi</taxon>
        <taxon>Dikarya</taxon>
        <taxon>Ascomycota</taxon>
        <taxon>Pezizomycotina</taxon>
        <taxon>Leotiomycetes</taxon>
        <taxon>Helotiales</taxon>
        <taxon>Lachnaceae</taxon>
        <taxon>Lachnellula</taxon>
    </lineage>
</organism>
<evidence type="ECO:0000313" key="1">
    <source>
        <dbReference type="EMBL" id="TVY49742.1"/>
    </source>
</evidence>
<proteinExistence type="predicted"/>
<dbReference type="AlphaFoldDB" id="A0A8H8S9I2"/>
<dbReference type="Proteomes" id="UP000443090">
    <property type="component" value="Unassembled WGS sequence"/>
</dbReference>
<gene>
    <name evidence="1" type="ORF">LOCC1_G000629</name>
</gene>
<sequence>NPQTSPTMAEEQNGSAAFPVADSALSQEILDSKQTISFVSLVSLRWDSRRIIHLASCSLLKTRY</sequence>
<accession>A0A8H8S9I2</accession>
<feature type="non-terminal residue" evidence="1">
    <location>
        <position position="1"/>
    </location>
</feature>
<name>A0A8H8S9I2_9HELO</name>
<reference evidence="1 2" key="1">
    <citation type="submission" date="2018-05" db="EMBL/GenBank/DDBJ databases">
        <title>Genome sequencing and assembly of the regulated plant pathogen Lachnellula willkommii and related sister species for the development of diagnostic species identification markers.</title>
        <authorList>
            <person name="Giroux E."/>
            <person name="Bilodeau G."/>
        </authorList>
    </citation>
    <scope>NUCLEOTIDE SEQUENCE [LARGE SCALE GENOMIC DNA]</scope>
    <source>
        <strain evidence="1 2">CBS 160.35</strain>
    </source>
</reference>
<evidence type="ECO:0000313" key="2">
    <source>
        <dbReference type="Proteomes" id="UP000443090"/>
    </source>
</evidence>